<evidence type="ECO:0000313" key="3">
    <source>
        <dbReference type="Proteomes" id="UP001432027"/>
    </source>
</evidence>
<evidence type="ECO:0000256" key="1">
    <source>
        <dbReference type="SAM" id="SignalP"/>
    </source>
</evidence>
<dbReference type="Proteomes" id="UP001432027">
    <property type="component" value="Unassembled WGS sequence"/>
</dbReference>
<keyword evidence="3" id="KW-1185">Reference proteome</keyword>
<organism evidence="2 3">
    <name type="scientific">Pristionchus entomophagus</name>
    <dbReference type="NCBI Taxonomy" id="358040"/>
    <lineage>
        <taxon>Eukaryota</taxon>
        <taxon>Metazoa</taxon>
        <taxon>Ecdysozoa</taxon>
        <taxon>Nematoda</taxon>
        <taxon>Chromadorea</taxon>
        <taxon>Rhabditida</taxon>
        <taxon>Rhabditina</taxon>
        <taxon>Diplogasteromorpha</taxon>
        <taxon>Diplogasteroidea</taxon>
        <taxon>Neodiplogasteridae</taxon>
        <taxon>Pristionchus</taxon>
    </lineage>
</organism>
<feature type="signal peptide" evidence="1">
    <location>
        <begin position="1"/>
        <end position="24"/>
    </location>
</feature>
<dbReference type="AlphaFoldDB" id="A0AAV5T9T3"/>
<reference evidence="2" key="1">
    <citation type="submission" date="2023-10" db="EMBL/GenBank/DDBJ databases">
        <title>Genome assembly of Pristionchus species.</title>
        <authorList>
            <person name="Yoshida K."/>
            <person name="Sommer R.J."/>
        </authorList>
    </citation>
    <scope>NUCLEOTIDE SEQUENCE</scope>
    <source>
        <strain evidence="2">RS0144</strain>
    </source>
</reference>
<evidence type="ECO:0008006" key="4">
    <source>
        <dbReference type="Google" id="ProtNLM"/>
    </source>
</evidence>
<comment type="caution">
    <text evidence="2">The sequence shown here is derived from an EMBL/GenBank/DDBJ whole genome shotgun (WGS) entry which is preliminary data.</text>
</comment>
<keyword evidence="1" id="KW-0732">Signal</keyword>
<name>A0AAV5T9T3_9BILA</name>
<evidence type="ECO:0000313" key="2">
    <source>
        <dbReference type="EMBL" id="GMS92336.1"/>
    </source>
</evidence>
<protein>
    <recommendedName>
        <fullName evidence="4">Secreted protein</fullName>
    </recommendedName>
</protein>
<dbReference type="EMBL" id="BTSX01000004">
    <property type="protein sequence ID" value="GMS92336.1"/>
    <property type="molecule type" value="Genomic_DNA"/>
</dbReference>
<feature type="chain" id="PRO_5043562901" description="Secreted protein" evidence="1">
    <location>
        <begin position="25"/>
        <end position="141"/>
    </location>
</feature>
<gene>
    <name evidence="2" type="ORF">PENTCL1PPCAC_14511</name>
</gene>
<feature type="non-terminal residue" evidence="2">
    <location>
        <position position="1"/>
    </location>
</feature>
<proteinExistence type="predicted"/>
<sequence>FRMNFRSVLFITIVGLLLVSSLEAAKAGKGKKGSREVKSVEKGAKVEKKVQKDKTVKAEKAAEDVGVVFEESPVAGEAPTPKIFRPKTLKMISAYDKCRMDCEKIIDQQGMLSYANQLRDELASVESVLEGAAEEAEGATA</sequence>
<accession>A0AAV5T9T3</accession>